<reference evidence="5" key="1">
    <citation type="journal article" date="2013" name="Genome Announc.">
        <title>Draft genome sequence of the grapevine dieback fungus Eutypa lata UCR-EL1.</title>
        <authorList>
            <person name="Blanco-Ulate B."/>
            <person name="Rolshausen P.E."/>
            <person name="Cantu D."/>
        </authorList>
    </citation>
    <scope>NUCLEOTIDE SEQUENCE [LARGE SCALE GENOMIC DNA]</scope>
    <source>
        <strain evidence="5">UCR-EL1</strain>
    </source>
</reference>
<keyword evidence="5" id="KW-1185">Reference proteome</keyword>
<keyword evidence="2" id="KW-0521">NADP</keyword>
<dbReference type="Proteomes" id="UP000012174">
    <property type="component" value="Unassembled WGS sequence"/>
</dbReference>
<dbReference type="KEGG" id="ela:UCREL1_9536"/>
<evidence type="ECO:0000313" key="4">
    <source>
        <dbReference type="EMBL" id="EMR63513.1"/>
    </source>
</evidence>
<comment type="similarity">
    <text evidence="1">Belongs to the short-chain dehydrogenases/reductases (SDR) family.</text>
</comment>
<dbReference type="Pfam" id="PF00106">
    <property type="entry name" value="adh_short"/>
    <property type="match status" value="1"/>
</dbReference>
<evidence type="ECO:0000313" key="5">
    <source>
        <dbReference type="Proteomes" id="UP000012174"/>
    </source>
</evidence>
<dbReference type="PANTHER" id="PTHR24320">
    <property type="entry name" value="RETINOL DEHYDROGENASE"/>
    <property type="match status" value="1"/>
</dbReference>
<dbReference type="PRINTS" id="PR00081">
    <property type="entry name" value="GDHRDH"/>
</dbReference>
<dbReference type="SUPFAM" id="SSF51735">
    <property type="entry name" value="NAD(P)-binding Rossmann-fold domains"/>
    <property type="match status" value="1"/>
</dbReference>
<dbReference type="HOGENOM" id="CLU_010194_44_6_1"/>
<dbReference type="Gene3D" id="3.40.50.720">
    <property type="entry name" value="NAD(P)-binding Rossmann-like Domain"/>
    <property type="match status" value="1"/>
</dbReference>
<dbReference type="eggNOG" id="KOG1208">
    <property type="taxonomic scope" value="Eukaryota"/>
</dbReference>
<evidence type="ECO:0000256" key="3">
    <source>
        <dbReference type="ARBA" id="ARBA00023002"/>
    </source>
</evidence>
<dbReference type="OrthoDB" id="191139at2759"/>
<name>M7SGW4_EUTLA</name>
<proteinExistence type="inferred from homology"/>
<evidence type="ECO:0000256" key="1">
    <source>
        <dbReference type="ARBA" id="ARBA00006484"/>
    </source>
</evidence>
<dbReference type="EMBL" id="KB707212">
    <property type="protein sequence ID" value="EMR63513.1"/>
    <property type="molecule type" value="Genomic_DNA"/>
</dbReference>
<keyword evidence="3" id="KW-0560">Oxidoreductase</keyword>
<dbReference type="AlphaFoldDB" id="M7SGW4"/>
<sequence>MGTRFLTAGEMRLQITNAMPKFNPATDIPDLSEKVYVVTGGNSGLGEATLTALAQHNPRKLYLGARSRARAEAAIKRIRATSAAAAAADIEFVEIDLASLESVKVAAAKIDREAPRLDVLQLNGGIAAVPHATTKEGYEIQFGTNYLGHALLTQLLMPKLLATAQLPGADVRVVSMSSVGHKMFAVDDGIRFGELKTDMRGHSGSALYGQAMLAKVLLPRELARRYPQITAASLHPGTVKSGVWSGDKDFNFFLRTFVVRPMVALTGVSNEEGAKTQLWLSVSKTVENGRYYEPVGKLNADGKYSKDDDLARKLWGWTERELAAHGAPGWPAVS</sequence>
<dbReference type="InterPro" id="IPR002347">
    <property type="entry name" value="SDR_fam"/>
</dbReference>
<dbReference type="InterPro" id="IPR036291">
    <property type="entry name" value="NAD(P)-bd_dom_sf"/>
</dbReference>
<protein>
    <submittedName>
        <fullName evidence="4">Putative short-chain dehydrogenase reductase protein</fullName>
    </submittedName>
</protein>
<gene>
    <name evidence="4" type="ORF">UCREL1_9536</name>
</gene>
<accession>M7SGW4</accession>
<dbReference type="GO" id="GO:0016491">
    <property type="term" value="F:oxidoreductase activity"/>
    <property type="evidence" value="ECO:0007669"/>
    <property type="project" value="UniProtKB-KW"/>
</dbReference>
<dbReference type="PANTHER" id="PTHR24320:SF282">
    <property type="entry name" value="WW DOMAIN-CONTAINING OXIDOREDUCTASE"/>
    <property type="match status" value="1"/>
</dbReference>
<evidence type="ECO:0000256" key="2">
    <source>
        <dbReference type="ARBA" id="ARBA00022857"/>
    </source>
</evidence>
<dbReference type="OMA" id="TQLWCTV"/>
<organism evidence="4 5">
    <name type="scientific">Eutypa lata (strain UCR-EL1)</name>
    <name type="common">Grapevine dieback disease fungus</name>
    <name type="synonym">Eutypa armeniacae</name>
    <dbReference type="NCBI Taxonomy" id="1287681"/>
    <lineage>
        <taxon>Eukaryota</taxon>
        <taxon>Fungi</taxon>
        <taxon>Dikarya</taxon>
        <taxon>Ascomycota</taxon>
        <taxon>Pezizomycotina</taxon>
        <taxon>Sordariomycetes</taxon>
        <taxon>Xylariomycetidae</taxon>
        <taxon>Xylariales</taxon>
        <taxon>Diatrypaceae</taxon>
        <taxon>Eutypa</taxon>
    </lineage>
</organism>